<evidence type="ECO:0000313" key="2">
    <source>
        <dbReference type="Proteomes" id="UP000499080"/>
    </source>
</evidence>
<proteinExistence type="predicted"/>
<accession>A0A4Y2I1M5</accession>
<dbReference type="Proteomes" id="UP000499080">
    <property type="component" value="Unassembled WGS sequence"/>
</dbReference>
<dbReference type="AlphaFoldDB" id="A0A4Y2I1M5"/>
<protein>
    <submittedName>
        <fullName evidence="1">Uncharacterized protein</fullName>
    </submittedName>
</protein>
<name>A0A4Y2I1M5_ARAVE</name>
<keyword evidence="2" id="KW-1185">Reference proteome</keyword>
<reference evidence="1 2" key="1">
    <citation type="journal article" date="2019" name="Sci. Rep.">
        <title>Orb-weaving spider Araneus ventricosus genome elucidates the spidroin gene catalogue.</title>
        <authorList>
            <person name="Kono N."/>
            <person name="Nakamura H."/>
            <person name="Ohtoshi R."/>
            <person name="Moran D.A.P."/>
            <person name="Shinohara A."/>
            <person name="Yoshida Y."/>
            <person name="Fujiwara M."/>
            <person name="Mori M."/>
            <person name="Tomita M."/>
            <person name="Arakawa K."/>
        </authorList>
    </citation>
    <scope>NUCLEOTIDE SEQUENCE [LARGE SCALE GENOMIC DNA]</scope>
</reference>
<evidence type="ECO:0000313" key="1">
    <source>
        <dbReference type="EMBL" id="GBM71804.1"/>
    </source>
</evidence>
<dbReference type="EMBL" id="BGPR01261130">
    <property type="protein sequence ID" value="GBM71804.1"/>
    <property type="molecule type" value="Genomic_DNA"/>
</dbReference>
<gene>
    <name evidence="1" type="ORF">AVEN_160169_1</name>
</gene>
<feature type="non-terminal residue" evidence="1">
    <location>
        <position position="46"/>
    </location>
</feature>
<sequence>MQDFVEETTQELVEGTRIVIEKNDCFPLTAERNLGDWTRIPDTATT</sequence>
<organism evidence="1 2">
    <name type="scientific">Araneus ventricosus</name>
    <name type="common">Orbweaver spider</name>
    <name type="synonym">Epeira ventricosa</name>
    <dbReference type="NCBI Taxonomy" id="182803"/>
    <lineage>
        <taxon>Eukaryota</taxon>
        <taxon>Metazoa</taxon>
        <taxon>Ecdysozoa</taxon>
        <taxon>Arthropoda</taxon>
        <taxon>Chelicerata</taxon>
        <taxon>Arachnida</taxon>
        <taxon>Araneae</taxon>
        <taxon>Araneomorphae</taxon>
        <taxon>Entelegynae</taxon>
        <taxon>Araneoidea</taxon>
        <taxon>Araneidae</taxon>
        <taxon>Araneus</taxon>
    </lineage>
</organism>
<comment type="caution">
    <text evidence="1">The sequence shown here is derived from an EMBL/GenBank/DDBJ whole genome shotgun (WGS) entry which is preliminary data.</text>
</comment>